<organism evidence="2 3">
    <name type="scientific">Trifolium medium</name>
    <dbReference type="NCBI Taxonomy" id="97028"/>
    <lineage>
        <taxon>Eukaryota</taxon>
        <taxon>Viridiplantae</taxon>
        <taxon>Streptophyta</taxon>
        <taxon>Embryophyta</taxon>
        <taxon>Tracheophyta</taxon>
        <taxon>Spermatophyta</taxon>
        <taxon>Magnoliopsida</taxon>
        <taxon>eudicotyledons</taxon>
        <taxon>Gunneridae</taxon>
        <taxon>Pentapetalae</taxon>
        <taxon>rosids</taxon>
        <taxon>fabids</taxon>
        <taxon>Fabales</taxon>
        <taxon>Fabaceae</taxon>
        <taxon>Papilionoideae</taxon>
        <taxon>50 kb inversion clade</taxon>
        <taxon>NPAAA clade</taxon>
        <taxon>Hologalegina</taxon>
        <taxon>IRL clade</taxon>
        <taxon>Trifolieae</taxon>
        <taxon>Trifolium</taxon>
    </lineage>
</organism>
<proteinExistence type="predicted"/>
<sequence length="57" mass="6579">MGSSSEDFSVVVLASDLAVDARPFLFHQEEQQQEEENWHDCSQYLSPDEDFSDLEQL</sequence>
<evidence type="ECO:0000313" key="3">
    <source>
        <dbReference type="Proteomes" id="UP000265520"/>
    </source>
</evidence>
<accession>A0A392V497</accession>
<evidence type="ECO:0000256" key="1">
    <source>
        <dbReference type="SAM" id="MobiDB-lite"/>
    </source>
</evidence>
<comment type="caution">
    <text evidence="2">The sequence shown here is derived from an EMBL/GenBank/DDBJ whole genome shotgun (WGS) entry which is preliminary data.</text>
</comment>
<dbReference type="Proteomes" id="UP000265520">
    <property type="component" value="Unassembled WGS sequence"/>
</dbReference>
<name>A0A392V497_9FABA</name>
<dbReference type="AlphaFoldDB" id="A0A392V497"/>
<feature type="compositionally biased region" description="Acidic residues" evidence="1">
    <location>
        <begin position="47"/>
        <end position="57"/>
    </location>
</feature>
<dbReference type="PANTHER" id="PTHR48411">
    <property type="entry name" value="OS01G0948300 PROTEIN"/>
    <property type="match status" value="1"/>
</dbReference>
<dbReference type="PANTHER" id="PTHR48411:SF1">
    <property type="entry name" value="OS01G0948300 PROTEIN"/>
    <property type="match status" value="1"/>
</dbReference>
<feature type="region of interest" description="Disordered" evidence="1">
    <location>
        <begin position="30"/>
        <end position="57"/>
    </location>
</feature>
<feature type="non-terminal residue" evidence="2">
    <location>
        <position position="57"/>
    </location>
</feature>
<dbReference type="EMBL" id="LXQA011057210">
    <property type="protein sequence ID" value="MCI83034.1"/>
    <property type="molecule type" value="Genomic_DNA"/>
</dbReference>
<evidence type="ECO:0000313" key="2">
    <source>
        <dbReference type="EMBL" id="MCI83034.1"/>
    </source>
</evidence>
<protein>
    <submittedName>
        <fullName evidence="2">Ganglioside-induced differentiation-associated protein</fullName>
    </submittedName>
</protein>
<keyword evidence="3" id="KW-1185">Reference proteome</keyword>
<reference evidence="2 3" key="1">
    <citation type="journal article" date="2018" name="Front. Plant Sci.">
        <title>Red Clover (Trifolium pratense) and Zigzag Clover (T. medium) - A Picture of Genomic Similarities and Differences.</title>
        <authorList>
            <person name="Dluhosova J."/>
            <person name="Istvanek J."/>
            <person name="Nedelnik J."/>
            <person name="Repkova J."/>
        </authorList>
    </citation>
    <scope>NUCLEOTIDE SEQUENCE [LARGE SCALE GENOMIC DNA]</scope>
    <source>
        <strain evidence="3">cv. 10/8</strain>
        <tissue evidence="2">Leaf</tissue>
    </source>
</reference>